<evidence type="ECO:0000313" key="3">
    <source>
        <dbReference type="EMBL" id="GBP98127.1"/>
    </source>
</evidence>
<name>A0A4C2AHJ2_EUMVA</name>
<feature type="transmembrane region" description="Helical" evidence="2">
    <location>
        <begin position="107"/>
        <end position="129"/>
    </location>
</feature>
<sequence>MANNYTRSAKVAHFANDSALTHGTSSHSQNPYANTNGGSINTNNSNHHLAHNNSSLSSNPANVSGTNRRGNKLSMEPLLMSPEINSIMGGDETRAMQQHASVNNDSLHYIVTIPAHISMVMVITIIITIHNSNRNSCIINTIVIIIIMTKI</sequence>
<keyword evidence="4" id="KW-1185">Reference proteome</keyword>
<proteinExistence type="predicted"/>
<accession>A0A4C2AHJ2</accession>
<dbReference type="Proteomes" id="UP000299102">
    <property type="component" value="Unassembled WGS sequence"/>
</dbReference>
<dbReference type="EMBL" id="BGZK01003074">
    <property type="protein sequence ID" value="GBP98127.1"/>
    <property type="molecule type" value="Genomic_DNA"/>
</dbReference>
<keyword evidence="2" id="KW-0472">Membrane</keyword>
<keyword evidence="2" id="KW-0812">Transmembrane</keyword>
<feature type="compositionally biased region" description="Low complexity" evidence="1">
    <location>
        <begin position="34"/>
        <end position="62"/>
    </location>
</feature>
<evidence type="ECO:0000313" key="4">
    <source>
        <dbReference type="Proteomes" id="UP000299102"/>
    </source>
</evidence>
<protein>
    <submittedName>
        <fullName evidence="3">Uncharacterized protein</fullName>
    </submittedName>
</protein>
<organism evidence="3 4">
    <name type="scientific">Eumeta variegata</name>
    <name type="common">Bagworm moth</name>
    <name type="synonym">Eumeta japonica</name>
    <dbReference type="NCBI Taxonomy" id="151549"/>
    <lineage>
        <taxon>Eukaryota</taxon>
        <taxon>Metazoa</taxon>
        <taxon>Ecdysozoa</taxon>
        <taxon>Arthropoda</taxon>
        <taxon>Hexapoda</taxon>
        <taxon>Insecta</taxon>
        <taxon>Pterygota</taxon>
        <taxon>Neoptera</taxon>
        <taxon>Endopterygota</taxon>
        <taxon>Lepidoptera</taxon>
        <taxon>Glossata</taxon>
        <taxon>Ditrysia</taxon>
        <taxon>Tineoidea</taxon>
        <taxon>Psychidae</taxon>
        <taxon>Oiketicinae</taxon>
        <taxon>Eumeta</taxon>
    </lineage>
</organism>
<comment type="caution">
    <text evidence="3">The sequence shown here is derived from an EMBL/GenBank/DDBJ whole genome shotgun (WGS) entry which is preliminary data.</text>
</comment>
<reference evidence="3 4" key="1">
    <citation type="journal article" date="2019" name="Commun. Biol.">
        <title>The bagworm genome reveals a unique fibroin gene that provides high tensile strength.</title>
        <authorList>
            <person name="Kono N."/>
            <person name="Nakamura H."/>
            <person name="Ohtoshi R."/>
            <person name="Tomita M."/>
            <person name="Numata K."/>
            <person name="Arakawa K."/>
        </authorList>
    </citation>
    <scope>NUCLEOTIDE SEQUENCE [LARGE SCALE GENOMIC DNA]</scope>
</reference>
<gene>
    <name evidence="3" type="ORF">EVAR_69647_1</name>
</gene>
<dbReference type="AlphaFoldDB" id="A0A4C2AHJ2"/>
<keyword evidence="2" id="KW-1133">Transmembrane helix</keyword>
<feature type="compositionally biased region" description="Polar residues" evidence="1">
    <location>
        <begin position="20"/>
        <end position="33"/>
    </location>
</feature>
<evidence type="ECO:0000256" key="1">
    <source>
        <dbReference type="SAM" id="MobiDB-lite"/>
    </source>
</evidence>
<evidence type="ECO:0000256" key="2">
    <source>
        <dbReference type="SAM" id="Phobius"/>
    </source>
</evidence>
<feature type="region of interest" description="Disordered" evidence="1">
    <location>
        <begin position="20"/>
        <end position="71"/>
    </location>
</feature>